<feature type="transmembrane region" description="Helical" evidence="12">
    <location>
        <begin position="1411"/>
        <end position="1440"/>
    </location>
</feature>
<evidence type="ECO:0000256" key="12">
    <source>
        <dbReference type="SAM" id="Phobius"/>
    </source>
</evidence>
<evidence type="ECO:0000256" key="10">
    <source>
        <dbReference type="ARBA" id="ARBA00023180"/>
    </source>
</evidence>
<dbReference type="EMBL" id="KZ819192">
    <property type="protein sequence ID" value="PWZ00682.1"/>
    <property type="molecule type" value="Genomic_DNA"/>
</dbReference>
<feature type="transmembrane region" description="Helical" evidence="12">
    <location>
        <begin position="955"/>
        <end position="979"/>
    </location>
</feature>
<feature type="compositionally biased region" description="Polar residues" evidence="11">
    <location>
        <begin position="864"/>
        <end position="882"/>
    </location>
</feature>
<dbReference type="SUPFAM" id="SSF82866">
    <property type="entry name" value="Multidrug efflux transporter AcrB transmembrane domain"/>
    <property type="match status" value="2"/>
</dbReference>
<feature type="transmembrane region" description="Helical" evidence="12">
    <location>
        <begin position="793"/>
        <end position="817"/>
    </location>
</feature>
<dbReference type="GO" id="GO:0032934">
    <property type="term" value="F:sterol binding"/>
    <property type="evidence" value="ECO:0007669"/>
    <property type="project" value="TreeGrafter"/>
</dbReference>
<keyword evidence="9" id="KW-1015">Disulfide bond</keyword>
<name>A0A317XRG1_9BASI</name>
<evidence type="ECO:0000259" key="13">
    <source>
        <dbReference type="PROSITE" id="PS50156"/>
    </source>
</evidence>
<evidence type="ECO:0000256" key="9">
    <source>
        <dbReference type="ARBA" id="ARBA00023157"/>
    </source>
</evidence>
<evidence type="ECO:0000313" key="15">
    <source>
        <dbReference type="Proteomes" id="UP000246740"/>
    </source>
</evidence>
<accession>A0A317XRG1</accession>
<evidence type="ECO:0000256" key="3">
    <source>
        <dbReference type="ARBA" id="ARBA00022448"/>
    </source>
</evidence>
<feature type="transmembrane region" description="Helical" evidence="12">
    <location>
        <begin position="1452"/>
        <end position="1475"/>
    </location>
</feature>
<evidence type="ECO:0000256" key="7">
    <source>
        <dbReference type="ARBA" id="ARBA00023055"/>
    </source>
</evidence>
<keyword evidence="15" id="KW-1185">Reference proteome</keyword>
<comment type="subcellular location">
    <subcellularLocation>
        <location evidence="1">Membrane</location>
        <topology evidence="1">Multi-pass membrane protein</topology>
    </subcellularLocation>
</comment>
<dbReference type="PROSITE" id="PS50156">
    <property type="entry name" value="SSD"/>
    <property type="match status" value="1"/>
</dbReference>
<dbReference type="PANTHER" id="PTHR45727:SF2">
    <property type="entry name" value="NPC INTRACELLULAR CHOLESTEROL TRANSPORTER 1"/>
    <property type="match status" value="1"/>
</dbReference>
<feature type="region of interest" description="Disordered" evidence="11">
    <location>
        <begin position="1485"/>
        <end position="1517"/>
    </location>
</feature>
<keyword evidence="4 12" id="KW-0812">Transmembrane</keyword>
<evidence type="ECO:0000256" key="11">
    <source>
        <dbReference type="SAM" id="MobiDB-lite"/>
    </source>
</evidence>
<protein>
    <submittedName>
        <fullName evidence="14">Multidrug efflux transporter AcrB transmembrane domain-containing protein</fullName>
    </submittedName>
</protein>
<dbReference type="InterPro" id="IPR032190">
    <property type="entry name" value="NPC1_N"/>
</dbReference>
<feature type="transmembrane region" description="Helical" evidence="12">
    <location>
        <begin position="1312"/>
        <end position="1332"/>
    </location>
</feature>
<feature type="compositionally biased region" description="Basic and acidic residues" evidence="11">
    <location>
        <begin position="1487"/>
        <end position="1498"/>
    </location>
</feature>
<dbReference type="OrthoDB" id="6510177at2759"/>
<keyword evidence="5" id="KW-0732">Signal</keyword>
<reference evidence="14 15" key="1">
    <citation type="journal article" date="2018" name="Mol. Biol. Evol.">
        <title>Broad Genomic Sampling Reveals a Smut Pathogenic Ancestry of the Fungal Clade Ustilaginomycotina.</title>
        <authorList>
            <person name="Kijpornyongpan T."/>
            <person name="Mondo S.J."/>
            <person name="Barry K."/>
            <person name="Sandor L."/>
            <person name="Lee J."/>
            <person name="Lipzen A."/>
            <person name="Pangilinan J."/>
            <person name="LaButti K."/>
            <person name="Hainaut M."/>
            <person name="Henrissat B."/>
            <person name="Grigoriev I.V."/>
            <person name="Spatafora J.W."/>
            <person name="Aime M.C."/>
        </authorList>
    </citation>
    <scope>NUCLEOTIDE SEQUENCE [LARGE SCALE GENOMIC DNA]</scope>
    <source>
        <strain evidence="14 15">MCA 3645</strain>
    </source>
</reference>
<sequence length="1517" mass="164315">MSQTQLSTLAPKRPPGRCHMQGSCGKKSVFSPELPCPVDEKAAFPNQDFRRLLVDTCGSDYNEGPVCCTQDQVESLSANLQQAEALISSCPACRNNFRALFCSFTCSPNQSQFLDVSQTQTVTGSDGKENEAVKTVEFFIEESWKQAFFDSCKDVKFGASNGFAMDLIGGGAKNPAAFLKFLGDEKPLLGSPFQINFPATADAGWGQHRDDRNNGSLAPPSPFNRNPRHCGDPDLLSRCACVDCPATCAALPDAPSFRGSGDGCAIGPFSCYVFFAVSVYLLLALGVLFWGTFARLKGKRTGRIHLPHRGSGLSFFSEGSGFERVRLDSDDSLDTDQAGTDARTGASFRGTPARASGERSLLVGARGLGHFGEEASSGSSGPASFFRGLGIGREDALSALSAPQPRKYPLNRVLSRFFYRLGLFCASRPWLTLSTAALLVGLANLGWRDFAVETDPVGLWVAPGSTAKAQKDFFDQEFGPFYRPQQIFVMDRAAYHQLSEMRQHPLELPVDAVPPALSWERLLWLADLEKEIRSLHVGGSGTTLQDVCLAPAGPGTACVVQSILGYFQDDPEGYGLSADDWDQYLDQCAQNPAECLPAFGQPLKPNIVLGGIPHRSTTDLRASKARSAVVTYVLNNSLNSTKVRQAEEWEQALLTLLLQVAGKQNIDTSRQHPLSQRREELGLEIAFSTGVSLEGEIGSSSNTDVGIVVLSYITMFLYAALTLGGKRNATPAAQPDSRRATGDTSADGYTTTYPRWPSSARSATNEAPRRSLASRLWSHCQRFLRGFCVDSKFTLGLFGIFIVLAAVSTAVGIFSALGVKVTLIIAEVIPFMLLAVGVDNIFLLCNEMDKQGTTRVQNGAFVNDSLSRPSATESSPTMNSARTAPLSPDLPFDEEDAVGSDGVSSSPSQISRISSAERAARALANMGPSILLSATTQIVAFLLGALVPMPAVRNFALYAAGSMFIVAMLHCTVFVAAMAMDADRTEGGRIDCLPCIRTARIRLPTTGDITSAAATNGGSDAPRDSALDSTIKFSYAPRLLRPTAKKLVALLFGALLVVSSIGVGKLEMGLDQRLALPSLSYLRPYFDAIDVFLDVGPPVYFVASGRDVSFRPGQRGLCGRFTTCEPLSLANTLEGERKRSEVSLLAEPASSWIDDFLQWLNPVLEGCCRVRKRDPTAFCGPNESEFDCQPCFLDREPAWNITMDGLPEADEFYQYLEQWLKSPTDQDCPLGGLAAYSSALNISSDPNTGQKKIVASHFRTYFSPLRTQSDFIEALQQSQRISEDVSRRVGYDVFPYSLFFIFFEQYTYLRSMAVQVLGSAALAIFAITTVLLGSWRTGAVVTLCVASAVFGVAGTMGFWGIQFNALTLVNLSVCSAIGVEFCAHIARAFMKAPGSLPRSHPMSQKERDERAWAALSDVGSSVVSGIFSTKLIGVGVLYFTRSELLKLYYAKMWLSLILGGFLHGLILLPVLLSWLGGRGWSDGQDENDVKRRLDRAGSEYRPMMASEAEGSDAEEEL</sequence>
<feature type="region of interest" description="Disordered" evidence="11">
    <location>
        <begin position="331"/>
        <end position="355"/>
    </location>
</feature>
<comment type="similarity">
    <text evidence="2">Belongs to the patched family.</text>
</comment>
<dbReference type="STRING" id="1882483.A0A317XRG1"/>
<dbReference type="Pfam" id="PF22314">
    <property type="entry name" value="NPC1_MLD"/>
    <property type="match status" value="1"/>
</dbReference>
<feature type="region of interest" description="Disordered" evidence="11">
    <location>
        <begin position="864"/>
        <end position="890"/>
    </location>
</feature>
<dbReference type="InterPro" id="IPR000731">
    <property type="entry name" value="SSD"/>
</dbReference>
<dbReference type="GO" id="GO:0015918">
    <property type="term" value="P:sterol transport"/>
    <property type="evidence" value="ECO:0007669"/>
    <property type="project" value="TreeGrafter"/>
</dbReference>
<feature type="transmembrane region" description="Helical" evidence="12">
    <location>
        <begin position="705"/>
        <end position="724"/>
    </location>
</feature>
<keyword evidence="7" id="KW-0445">Lipid transport</keyword>
<evidence type="ECO:0000256" key="2">
    <source>
        <dbReference type="ARBA" id="ARBA00005585"/>
    </source>
</evidence>
<dbReference type="Gene3D" id="1.20.1640.10">
    <property type="entry name" value="Multidrug efflux transporter AcrB transmembrane domain"/>
    <property type="match status" value="2"/>
</dbReference>
<keyword evidence="8 12" id="KW-0472">Membrane</keyword>
<feature type="domain" description="SSD" evidence="13">
    <location>
        <begin position="784"/>
        <end position="980"/>
    </location>
</feature>
<evidence type="ECO:0000313" key="14">
    <source>
        <dbReference type="EMBL" id="PWZ00682.1"/>
    </source>
</evidence>
<feature type="transmembrane region" description="Helical" evidence="12">
    <location>
        <begin position="272"/>
        <end position="293"/>
    </location>
</feature>
<dbReference type="PANTHER" id="PTHR45727">
    <property type="entry name" value="NPC INTRACELLULAR CHOLESTEROL TRANSPORTER 1"/>
    <property type="match status" value="1"/>
</dbReference>
<feature type="region of interest" description="Disordered" evidence="11">
    <location>
        <begin position="729"/>
        <end position="765"/>
    </location>
</feature>
<keyword evidence="6 12" id="KW-1133">Transmembrane helix</keyword>
<feature type="region of interest" description="Disordered" evidence="11">
    <location>
        <begin position="1"/>
        <end position="23"/>
    </location>
</feature>
<organism evidence="14 15">
    <name type="scientific">Testicularia cyperi</name>
    <dbReference type="NCBI Taxonomy" id="1882483"/>
    <lineage>
        <taxon>Eukaryota</taxon>
        <taxon>Fungi</taxon>
        <taxon>Dikarya</taxon>
        <taxon>Basidiomycota</taxon>
        <taxon>Ustilaginomycotina</taxon>
        <taxon>Ustilaginomycetes</taxon>
        <taxon>Ustilaginales</taxon>
        <taxon>Anthracoideaceae</taxon>
        <taxon>Testicularia</taxon>
    </lineage>
</organism>
<feature type="transmembrane region" description="Helical" evidence="12">
    <location>
        <begin position="1339"/>
        <end position="1361"/>
    </location>
</feature>
<dbReference type="InterPro" id="IPR053958">
    <property type="entry name" value="HMGCR/SNAP/NPC1-like_SSD"/>
</dbReference>
<feature type="transmembrane region" description="Helical" evidence="12">
    <location>
        <begin position="417"/>
        <end position="447"/>
    </location>
</feature>
<keyword evidence="3" id="KW-0813">Transport</keyword>
<evidence type="ECO:0000256" key="8">
    <source>
        <dbReference type="ARBA" id="ARBA00023136"/>
    </source>
</evidence>
<keyword evidence="10" id="KW-0325">Glycoprotein</keyword>
<feature type="transmembrane region" description="Helical" evidence="12">
    <location>
        <begin position="930"/>
        <end position="949"/>
    </location>
</feature>
<evidence type="ECO:0000256" key="6">
    <source>
        <dbReference type="ARBA" id="ARBA00022989"/>
    </source>
</evidence>
<gene>
    <name evidence="14" type="ORF">BCV70DRAFT_199950</name>
</gene>
<evidence type="ECO:0000256" key="5">
    <source>
        <dbReference type="ARBA" id="ARBA00022729"/>
    </source>
</evidence>
<dbReference type="GO" id="GO:0016020">
    <property type="term" value="C:membrane"/>
    <property type="evidence" value="ECO:0007669"/>
    <property type="project" value="UniProtKB-SubCell"/>
</dbReference>
<evidence type="ECO:0000256" key="4">
    <source>
        <dbReference type="ARBA" id="ARBA00022692"/>
    </source>
</evidence>
<dbReference type="Pfam" id="PF12349">
    <property type="entry name" value="Sterol-sensing"/>
    <property type="match status" value="2"/>
</dbReference>
<evidence type="ECO:0000256" key="1">
    <source>
        <dbReference type="ARBA" id="ARBA00004141"/>
    </source>
</evidence>
<dbReference type="FunFam" id="1.20.1640.10:FF:000029">
    <property type="entry name" value="Putative Patched sphingolipid transporter"/>
    <property type="match status" value="1"/>
</dbReference>
<dbReference type="Proteomes" id="UP000246740">
    <property type="component" value="Unassembled WGS sequence"/>
</dbReference>
<feature type="transmembrane region" description="Helical" evidence="12">
    <location>
        <begin position="1047"/>
        <end position="1064"/>
    </location>
</feature>
<dbReference type="InParanoid" id="A0A317XRG1"/>
<feature type="transmembrane region" description="Helical" evidence="12">
    <location>
        <begin position="823"/>
        <end position="845"/>
    </location>
</feature>
<dbReference type="InterPro" id="IPR053956">
    <property type="entry name" value="NPC1_MLD"/>
</dbReference>
<feature type="compositionally biased region" description="Polar residues" evidence="11">
    <location>
        <begin position="742"/>
        <end position="765"/>
    </location>
</feature>
<dbReference type="Pfam" id="PF16414">
    <property type="entry name" value="NPC1_N"/>
    <property type="match status" value="1"/>
</dbReference>
<proteinExistence type="inferred from homology"/>